<evidence type="ECO:0000313" key="1">
    <source>
        <dbReference type="EMBL" id="ASU00715.1"/>
    </source>
</evidence>
<dbReference type="KEGG" id="vg:40089536"/>
<proteinExistence type="predicted"/>
<accession>A0A223LFA7</accession>
<organism evidence="1 2">
    <name type="scientific">Aeromonas phage AS-gz</name>
    <dbReference type="NCBI Taxonomy" id="2026082"/>
    <lineage>
        <taxon>Viruses</taxon>
        <taxon>Duplodnaviria</taxon>
        <taxon>Heunggongvirae</taxon>
        <taxon>Uroviricota</taxon>
        <taxon>Caudoviricetes</taxon>
        <taxon>Pantevenvirales</taxon>
        <taxon>Straboviridae</taxon>
        <taxon>Tulanevirus</taxon>
        <taxon>Tulanevirus asgz</taxon>
    </lineage>
</organism>
<dbReference type="Proteomes" id="UP000221110">
    <property type="component" value="Segment"/>
</dbReference>
<evidence type="ECO:0000313" key="2">
    <source>
        <dbReference type="Proteomes" id="UP000221110"/>
    </source>
</evidence>
<name>A0A223LFA7_9CAUD</name>
<reference evidence="1 2" key="1">
    <citation type="submission" date="2017-07" db="EMBL/GenBank/DDBJ databases">
        <title>In vitro design and evaluation of phage cocktails against multidrug-resistant Aeromonas salmonicida.</title>
        <authorList>
            <person name="Chen L."/>
            <person name="Yuan S."/>
            <person name="Ma Y."/>
        </authorList>
    </citation>
    <scope>NUCLEOTIDE SEQUENCE [LARGE SCALE GENOMIC DNA]</scope>
</reference>
<dbReference type="RefSeq" id="YP_009613166.1">
    <property type="nucleotide sequence ID" value="NC_042019.1"/>
</dbReference>
<dbReference type="EMBL" id="MF479730">
    <property type="protein sequence ID" value="ASU00715.1"/>
    <property type="molecule type" value="Genomic_DNA"/>
</dbReference>
<protein>
    <submittedName>
        <fullName evidence="1">Uncharacterized protein</fullName>
    </submittedName>
</protein>
<dbReference type="GeneID" id="40089536"/>
<keyword evidence="2" id="KW-1185">Reference proteome</keyword>
<sequence length="104" mass="11924">MIKAAEMAKMVAQNSIEIVNSVSVHFDDFFNDNMKDTLIVKGGYMSVDVDQFLRYLREKQPFTHLHNDDIIKRFIAELRGLGYKAEHVCPLMSPDYISVALVTK</sequence>